<keyword evidence="10" id="KW-1185">Reference proteome</keyword>
<evidence type="ECO:0000256" key="2">
    <source>
        <dbReference type="ARBA" id="ARBA00006275"/>
    </source>
</evidence>
<dbReference type="Gene3D" id="1.25.40.390">
    <property type="match status" value="1"/>
</dbReference>
<dbReference type="GO" id="GO:0009279">
    <property type="term" value="C:cell outer membrane"/>
    <property type="evidence" value="ECO:0007669"/>
    <property type="project" value="UniProtKB-SubCell"/>
</dbReference>
<gene>
    <name evidence="9" type="ORF">OCK74_16045</name>
</gene>
<dbReference type="SUPFAM" id="SSF48452">
    <property type="entry name" value="TPR-like"/>
    <property type="match status" value="1"/>
</dbReference>
<feature type="region of interest" description="Disordered" evidence="6">
    <location>
        <begin position="629"/>
        <end position="652"/>
    </location>
</feature>
<evidence type="ECO:0000256" key="4">
    <source>
        <dbReference type="ARBA" id="ARBA00023136"/>
    </source>
</evidence>
<comment type="similarity">
    <text evidence="2">Belongs to the SusD family.</text>
</comment>
<feature type="domain" description="RagB/SusD" evidence="7">
    <location>
        <begin position="299"/>
        <end position="632"/>
    </location>
</feature>
<comment type="subcellular location">
    <subcellularLocation>
        <location evidence="1">Cell outer membrane</location>
    </subcellularLocation>
</comment>
<reference evidence="9" key="2">
    <citation type="submission" date="2023-04" db="EMBL/GenBank/DDBJ databases">
        <title>Paracnuella aquatica gen. nov., sp. nov., a member of the family Chitinophagaceae isolated from a hot spring.</title>
        <authorList>
            <person name="Wang C."/>
        </authorList>
    </citation>
    <scope>NUCLEOTIDE SEQUENCE</scope>
    <source>
        <strain evidence="9">LB-8</strain>
    </source>
</reference>
<keyword evidence="3" id="KW-0732">Signal</keyword>
<dbReference type="InterPro" id="IPR012944">
    <property type="entry name" value="SusD_RagB_dom"/>
</dbReference>
<evidence type="ECO:0000259" key="8">
    <source>
        <dbReference type="Pfam" id="PF14322"/>
    </source>
</evidence>
<evidence type="ECO:0000313" key="9">
    <source>
        <dbReference type="EMBL" id="MCU7550631.1"/>
    </source>
</evidence>
<dbReference type="RefSeq" id="WP_279298070.1">
    <property type="nucleotide sequence ID" value="NZ_JAOTIF010000014.1"/>
</dbReference>
<organism evidence="9 10">
    <name type="scientific">Paraflavisolibacter caeni</name>
    <dbReference type="NCBI Taxonomy" id="2982496"/>
    <lineage>
        <taxon>Bacteria</taxon>
        <taxon>Pseudomonadati</taxon>
        <taxon>Bacteroidota</taxon>
        <taxon>Chitinophagia</taxon>
        <taxon>Chitinophagales</taxon>
        <taxon>Chitinophagaceae</taxon>
        <taxon>Paraflavisolibacter</taxon>
    </lineage>
</organism>
<evidence type="ECO:0000256" key="1">
    <source>
        <dbReference type="ARBA" id="ARBA00004442"/>
    </source>
</evidence>
<evidence type="ECO:0000256" key="3">
    <source>
        <dbReference type="ARBA" id="ARBA00022729"/>
    </source>
</evidence>
<dbReference type="InterPro" id="IPR033985">
    <property type="entry name" value="SusD-like_N"/>
</dbReference>
<evidence type="ECO:0000256" key="5">
    <source>
        <dbReference type="ARBA" id="ARBA00023237"/>
    </source>
</evidence>
<accession>A0A9X2XWN7</accession>
<dbReference type="Pfam" id="PF14322">
    <property type="entry name" value="SusD-like_3"/>
    <property type="match status" value="1"/>
</dbReference>
<dbReference type="AlphaFoldDB" id="A0A9X2XWN7"/>
<protein>
    <submittedName>
        <fullName evidence="9">RagB/SusD family nutrient uptake outer membrane protein</fullName>
    </submittedName>
</protein>
<name>A0A9X2XWN7_9BACT</name>
<reference evidence="9" key="1">
    <citation type="submission" date="2022-09" db="EMBL/GenBank/DDBJ databases">
        <authorList>
            <person name="Yuan C."/>
            <person name="Ke Z."/>
        </authorList>
    </citation>
    <scope>NUCLEOTIDE SEQUENCE</scope>
    <source>
        <strain evidence="9">LB-8</strain>
    </source>
</reference>
<dbReference type="Pfam" id="PF07980">
    <property type="entry name" value="SusD_RagB"/>
    <property type="match status" value="1"/>
</dbReference>
<keyword evidence="4" id="KW-0472">Membrane</keyword>
<evidence type="ECO:0000259" key="7">
    <source>
        <dbReference type="Pfam" id="PF07980"/>
    </source>
</evidence>
<dbReference type="Proteomes" id="UP001155483">
    <property type="component" value="Unassembled WGS sequence"/>
</dbReference>
<keyword evidence="5" id="KW-0998">Cell outer membrane</keyword>
<dbReference type="EMBL" id="JAOTIF010000014">
    <property type="protein sequence ID" value="MCU7550631.1"/>
    <property type="molecule type" value="Genomic_DNA"/>
</dbReference>
<comment type="caution">
    <text evidence="9">The sequence shown here is derived from an EMBL/GenBank/DDBJ whole genome shotgun (WGS) entry which is preliminary data.</text>
</comment>
<proteinExistence type="inferred from homology"/>
<evidence type="ECO:0000313" key="10">
    <source>
        <dbReference type="Proteomes" id="UP001155483"/>
    </source>
</evidence>
<feature type="domain" description="SusD-like N-terminal" evidence="8">
    <location>
        <begin position="90"/>
        <end position="223"/>
    </location>
</feature>
<dbReference type="InterPro" id="IPR011990">
    <property type="entry name" value="TPR-like_helical_dom_sf"/>
</dbReference>
<sequence length="652" mass="73685">MKKDILYILTSLIVLSQAACKKFIEEDLVSTLTYEYYTTDQGLEDLVRSAYTPLRFKYESEQSYALWNFGTDEFILGDQFNFSYYNTYIPQLGPADGFINSLWVNNYDGINRCNLGIERIPPYSNLASKTLGTEAQKTQRVAELRFLRGYYYFQLVQQFGGVPIVLSSSSQVRTDFPRASVPDVYNVIISDLRYAAENLAVTTSDLGRATRGAANHFLAKAYLTRGSAVTDQRGQKPTDIDSAIYYADLVINSKTYSLEPDYANLWNGVYPTQTVPPLGENGSAPRGDYSKFQTAQASKEIILAAQFNTNLNLIGTQGNQTHLYFIMQYDNGIPGLVRTVDNFNGRPFRRLGPSDYAIDLYDRKNDSRFYKSFRTVYYSNTNSGTPVFTAADAPNPSLVGKLKFGIGDTAALFIVNKKSNPIPAADIAKYRYKVFARYILSPTGSILTGYSNNKYLTLVKHLDPVRVTNNFNEQRGVRAGILARFAETYLIAAEAYGRKGDYAKALEYVNIIRLRAAYHQGETKNPQYWMFEGGTQGDVASTFPEMMATDALFTTNAPSELYPPTVTSTADRFIHFMLNEKTRELCGEFYRWEDLVRTETLYDRTKLYNKDATSIQPFHKLRPIPQTQVDLTTEGGQPLTPEQKKNYQNPGY</sequence>
<evidence type="ECO:0000256" key="6">
    <source>
        <dbReference type="SAM" id="MobiDB-lite"/>
    </source>
</evidence>